<keyword evidence="6" id="KW-0443">Lipid metabolism</keyword>
<dbReference type="EMBL" id="CAXDID020000451">
    <property type="protein sequence ID" value="CAL6092996.1"/>
    <property type="molecule type" value="Genomic_DNA"/>
</dbReference>
<keyword evidence="13" id="KW-1185">Reference proteome</keyword>
<dbReference type="GO" id="GO:0016020">
    <property type="term" value="C:membrane"/>
    <property type="evidence" value="ECO:0007669"/>
    <property type="project" value="UniProtKB-SubCell"/>
</dbReference>
<evidence type="ECO:0000256" key="5">
    <source>
        <dbReference type="ARBA" id="ARBA00022989"/>
    </source>
</evidence>
<dbReference type="SMART" id="SM00563">
    <property type="entry name" value="PlsC"/>
    <property type="match status" value="1"/>
</dbReference>
<name>A0AA86N8G2_9EUKA</name>
<evidence type="ECO:0000256" key="4">
    <source>
        <dbReference type="ARBA" id="ARBA00022692"/>
    </source>
</evidence>
<evidence type="ECO:0000313" key="12">
    <source>
        <dbReference type="EMBL" id="CAL6092996.1"/>
    </source>
</evidence>
<dbReference type="Proteomes" id="UP001642409">
    <property type="component" value="Unassembled WGS sequence"/>
</dbReference>
<feature type="transmembrane region" description="Helical" evidence="9">
    <location>
        <begin position="36"/>
        <end position="56"/>
    </location>
</feature>
<protein>
    <submittedName>
        <fullName evidence="11">Lyso-PAF acetyltransferase / Lysophosphatidylcholine acyltransferase</fullName>
    </submittedName>
    <submittedName>
        <fullName evidence="12">Lyso-PAF_acetyltransferase / Lysophosphatidylcholine acyltransferase</fullName>
    </submittedName>
</protein>
<evidence type="ECO:0000256" key="6">
    <source>
        <dbReference type="ARBA" id="ARBA00023098"/>
    </source>
</evidence>
<dbReference type="PANTHER" id="PTHR23063">
    <property type="entry name" value="PHOSPHOLIPID ACYLTRANSFERASE"/>
    <property type="match status" value="1"/>
</dbReference>
<reference evidence="12 13" key="2">
    <citation type="submission" date="2024-07" db="EMBL/GenBank/DDBJ databases">
        <authorList>
            <person name="Akdeniz Z."/>
        </authorList>
    </citation>
    <scope>NUCLEOTIDE SEQUENCE [LARGE SCALE GENOMIC DNA]</scope>
</reference>
<comment type="subcellular location">
    <subcellularLocation>
        <location evidence="1">Membrane</location>
    </subcellularLocation>
</comment>
<reference evidence="11" key="1">
    <citation type="submission" date="2023-06" db="EMBL/GenBank/DDBJ databases">
        <authorList>
            <person name="Kurt Z."/>
        </authorList>
    </citation>
    <scope>NUCLEOTIDE SEQUENCE</scope>
</reference>
<dbReference type="SUPFAM" id="SSF69593">
    <property type="entry name" value="Glycerol-3-phosphate (1)-acyltransferase"/>
    <property type="match status" value="1"/>
</dbReference>
<evidence type="ECO:0000259" key="10">
    <source>
        <dbReference type="SMART" id="SM00563"/>
    </source>
</evidence>
<feature type="transmembrane region" description="Helical" evidence="9">
    <location>
        <begin position="76"/>
        <end position="94"/>
    </location>
</feature>
<evidence type="ECO:0000256" key="8">
    <source>
        <dbReference type="ARBA" id="ARBA00023315"/>
    </source>
</evidence>
<keyword evidence="3" id="KW-0808">Transferase</keyword>
<evidence type="ECO:0000256" key="9">
    <source>
        <dbReference type="SAM" id="Phobius"/>
    </source>
</evidence>
<keyword evidence="4 9" id="KW-0812">Transmembrane</keyword>
<dbReference type="GO" id="GO:0006629">
    <property type="term" value="P:lipid metabolic process"/>
    <property type="evidence" value="ECO:0007669"/>
    <property type="project" value="UniProtKB-KW"/>
</dbReference>
<evidence type="ECO:0000313" key="11">
    <source>
        <dbReference type="EMBL" id="CAI9914867.1"/>
    </source>
</evidence>
<evidence type="ECO:0000256" key="7">
    <source>
        <dbReference type="ARBA" id="ARBA00023136"/>
    </source>
</evidence>
<organism evidence="11">
    <name type="scientific">Hexamita inflata</name>
    <dbReference type="NCBI Taxonomy" id="28002"/>
    <lineage>
        <taxon>Eukaryota</taxon>
        <taxon>Metamonada</taxon>
        <taxon>Diplomonadida</taxon>
        <taxon>Hexamitidae</taxon>
        <taxon>Hexamitinae</taxon>
        <taxon>Hexamita</taxon>
    </lineage>
</organism>
<dbReference type="EMBL" id="CATOUU010000061">
    <property type="protein sequence ID" value="CAI9914867.1"/>
    <property type="molecule type" value="Genomic_DNA"/>
</dbReference>
<dbReference type="InterPro" id="IPR002123">
    <property type="entry name" value="Plipid/glycerol_acylTrfase"/>
</dbReference>
<keyword evidence="7 9" id="KW-0472">Membrane</keyword>
<evidence type="ECO:0000313" key="13">
    <source>
        <dbReference type="Proteomes" id="UP001642409"/>
    </source>
</evidence>
<gene>
    <name evidence="11" type="ORF">HINF_LOCUS2512</name>
    <name evidence="12" type="ORF">HINF_LOCUS66618</name>
</gene>
<comment type="similarity">
    <text evidence="2">Belongs to the 1-acyl-sn-glycerol-3-phosphate acyltransferase family.</text>
</comment>
<dbReference type="PANTHER" id="PTHR23063:SF52">
    <property type="entry name" value="LYSOPHOSPHATIDYLCHOLINE ACYLTRANSFERASE"/>
    <property type="match status" value="1"/>
</dbReference>
<sequence>MEHPSLLRYKHVPFWYRYIVKPLYTLLLPIMIPFKLIFGLTPIILSAICDTLLNMGTDPTKPLSKTRLFLYRLEKYVLYRVGAFFCGIVIVRKGKPNRSVRMMAANHQAAIDILVVAGTGVDSAISKAGIAKNPIFGPTLRVTRSYLARAGANAQQELQKRFEGPQVFPAIGCFPGGTTTSPHVQPRFRSGTFMYKPSIQLVTINYKSYENLCYSSESGPNHIKNLILCPLAIAEITYHEEVYTWNGSESAQEYANRMGEEVAKFTGGVYTEYNFKDCLWWSGNDKLEAEVSEVYKRDHGWRGQYKDWKPRCLKLGLNPLICWPKEKIEALEAKKLK</sequence>
<evidence type="ECO:0000256" key="1">
    <source>
        <dbReference type="ARBA" id="ARBA00004370"/>
    </source>
</evidence>
<dbReference type="AlphaFoldDB" id="A0AA86N8G2"/>
<accession>A0AA86N8G2</accession>
<proteinExistence type="inferred from homology"/>
<keyword evidence="5 9" id="KW-1133">Transmembrane helix</keyword>
<evidence type="ECO:0000256" key="2">
    <source>
        <dbReference type="ARBA" id="ARBA00008655"/>
    </source>
</evidence>
<keyword evidence="8 11" id="KW-0012">Acyltransferase</keyword>
<dbReference type="GO" id="GO:0016746">
    <property type="term" value="F:acyltransferase activity"/>
    <property type="evidence" value="ECO:0007669"/>
    <property type="project" value="UniProtKB-KW"/>
</dbReference>
<feature type="domain" description="Phospholipid/glycerol acyltransferase" evidence="10">
    <location>
        <begin position="101"/>
        <end position="207"/>
    </location>
</feature>
<evidence type="ECO:0000256" key="3">
    <source>
        <dbReference type="ARBA" id="ARBA00022679"/>
    </source>
</evidence>
<comment type="caution">
    <text evidence="11">The sequence shown here is derived from an EMBL/GenBank/DDBJ whole genome shotgun (WGS) entry which is preliminary data.</text>
</comment>